<keyword evidence="1" id="KW-0812">Transmembrane</keyword>
<feature type="transmembrane region" description="Helical" evidence="1">
    <location>
        <begin position="138"/>
        <end position="157"/>
    </location>
</feature>
<feature type="transmembrane region" description="Helical" evidence="1">
    <location>
        <begin position="88"/>
        <end position="108"/>
    </location>
</feature>
<proteinExistence type="predicted"/>
<accession>A0A1F8DJ67</accession>
<sequence length="384" mass="44210">MKKVVFLAFVITFIIYFITSAGKTPFDYFTRLSDSFLQGKIYITENPPWLTELIPAGPGRFYVVYPPMPAILAMPFRFIFGEKFQQQYLAHLLGAGIVALTMLTAWVVKRDKKLVFWSGILAAFGNIIWFLSSVGSSWYLGQVTAAFFLGFALLESLTKKRPFIVGLMLGAAFLSRIHTIISFPVFLYLLRDKNWFKKYTLFGLGTLPFIAFDFVYNYLRFGVIWDKAYFVLPKVLNEVNQPWFSKGVANIAYIPDNIRAAFWTFPKILTTFPYIEPSWYSLAIWITTPVFIFAFFAPFKEALVKFLWLAVFSIFFIVASHGGTGWAQFGYRFAVDFYPFLVLLVIKSVAKTGLKPIHWTLLFISVLVNFWGVVWINKFGWVSF</sequence>
<comment type="caution">
    <text evidence="2">The sequence shown here is derived from an EMBL/GenBank/DDBJ whole genome shotgun (WGS) entry which is preliminary data.</text>
</comment>
<evidence type="ECO:0000256" key="1">
    <source>
        <dbReference type="SAM" id="Phobius"/>
    </source>
</evidence>
<feature type="transmembrane region" description="Helical" evidence="1">
    <location>
        <begin position="163"/>
        <end position="189"/>
    </location>
</feature>
<feature type="transmembrane region" description="Helical" evidence="1">
    <location>
        <begin position="279"/>
        <end position="299"/>
    </location>
</feature>
<dbReference type="EMBL" id="MGIL01000007">
    <property type="protein sequence ID" value="OGM88650.1"/>
    <property type="molecule type" value="Genomic_DNA"/>
</dbReference>
<evidence type="ECO:0000313" key="2">
    <source>
        <dbReference type="EMBL" id="OGM88650.1"/>
    </source>
</evidence>
<keyword evidence="1" id="KW-1133">Transmembrane helix</keyword>
<feature type="transmembrane region" description="Helical" evidence="1">
    <location>
        <begin position="114"/>
        <end position="131"/>
    </location>
</feature>
<keyword evidence="1" id="KW-0472">Membrane</keyword>
<gene>
    <name evidence="2" type="ORF">A2573_03525</name>
</gene>
<protein>
    <recommendedName>
        <fullName evidence="4">Glycosyltransferase RgtA/B/C/D-like domain-containing protein</fullName>
    </recommendedName>
</protein>
<feature type="transmembrane region" description="Helical" evidence="1">
    <location>
        <begin position="201"/>
        <end position="219"/>
    </location>
</feature>
<feature type="transmembrane region" description="Helical" evidence="1">
    <location>
        <begin position="358"/>
        <end position="376"/>
    </location>
</feature>
<reference evidence="2 3" key="1">
    <citation type="journal article" date="2016" name="Nat. Commun.">
        <title>Thousands of microbial genomes shed light on interconnected biogeochemical processes in an aquifer system.</title>
        <authorList>
            <person name="Anantharaman K."/>
            <person name="Brown C.T."/>
            <person name="Hug L.A."/>
            <person name="Sharon I."/>
            <person name="Castelle C.J."/>
            <person name="Probst A.J."/>
            <person name="Thomas B.C."/>
            <person name="Singh A."/>
            <person name="Wilkins M.J."/>
            <person name="Karaoz U."/>
            <person name="Brodie E.L."/>
            <person name="Williams K.H."/>
            <person name="Hubbard S.S."/>
            <person name="Banfield J.F."/>
        </authorList>
    </citation>
    <scope>NUCLEOTIDE SEQUENCE [LARGE SCALE GENOMIC DNA]</scope>
</reference>
<name>A0A1F8DJ67_9BACT</name>
<dbReference type="Proteomes" id="UP000177596">
    <property type="component" value="Unassembled WGS sequence"/>
</dbReference>
<dbReference type="AlphaFoldDB" id="A0A1F8DJ67"/>
<feature type="transmembrane region" description="Helical" evidence="1">
    <location>
        <begin position="59"/>
        <end position="76"/>
    </location>
</feature>
<organism evidence="2 3">
    <name type="scientific">Candidatus Woesebacteria bacterium RIFOXYD1_FULL_43_18</name>
    <dbReference type="NCBI Taxonomy" id="1802551"/>
    <lineage>
        <taxon>Bacteria</taxon>
        <taxon>Candidatus Woeseibacteriota</taxon>
    </lineage>
</organism>
<evidence type="ECO:0008006" key="4">
    <source>
        <dbReference type="Google" id="ProtNLM"/>
    </source>
</evidence>
<feature type="transmembrane region" description="Helical" evidence="1">
    <location>
        <begin position="306"/>
        <end position="323"/>
    </location>
</feature>
<feature type="transmembrane region" description="Helical" evidence="1">
    <location>
        <begin position="329"/>
        <end position="346"/>
    </location>
</feature>
<evidence type="ECO:0000313" key="3">
    <source>
        <dbReference type="Proteomes" id="UP000177596"/>
    </source>
</evidence>